<comment type="subunit">
    <text evidence="4">Binds to mitochondrial small subunit 15S rRNA.</text>
</comment>
<evidence type="ECO:0000313" key="7">
    <source>
        <dbReference type="Proteomes" id="UP000799291"/>
    </source>
</evidence>
<protein>
    <recommendedName>
        <fullName evidence="8">Pentatricopeptide repeat protein</fullName>
    </recommendedName>
</protein>
<comment type="function">
    <text evidence="3">Regulates mitochondrial small subunit maturation by controlling 15S rRNA 5'-end processing. Localizes to the 5' precursor of the 15S rRNA in a position that is subsequently occupied by mS47 in the mature yeast mtSSU. Uses structure and sequence-specific RNA recognition, binding to a single-stranded region of the precursor and specifically recognizing bases -6 to -1. The exchange of Ccm1 for mS47 is coupled to the irreversible removal of precursor rRNA that is accompanied by conformational changes of the mitoribosomal proteins uS5m and mS26. These conformational changes signal completion of 5'-end rRNA processing through protection of the mature 5'-end of the 15S rRNA and stabilization of mS47. The removal of the 5' precursor together with the dissociation of Ccm1 may be catalyzed by the 5'-3' exoribonuclease Pet127. Involved in the specific removal of group I introns in mitochondrial encoded transcripts.</text>
</comment>
<dbReference type="Gene3D" id="1.25.40.10">
    <property type="entry name" value="Tetratricopeptide repeat domain"/>
    <property type="match status" value="2"/>
</dbReference>
<dbReference type="Proteomes" id="UP000799291">
    <property type="component" value="Unassembled WGS sequence"/>
</dbReference>
<evidence type="ECO:0000256" key="2">
    <source>
        <dbReference type="ARBA" id="ARBA00022737"/>
    </source>
</evidence>
<dbReference type="Pfam" id="PF01535">
    <property type="entry name" value="PPR"/>
    <property type="match status" value="1"/>
</dbReference>
<evidence type="ECO:0000256" key="4">
    <source>
        <dbReference type="ARBA" id="ARBA00044511"/>
    </source>
</evidence>
<name>A0A6G1JNI9_9PLEO</name>
<comment type="similarity">
    <text evidence="1">Belongs to the CCM1 family.</text>
</comment>
<keyword evidence="7" id="KW-1185">Reference proteome</keyword>
<evidence type="ECO:0000256" key="1">
    <source>
        <dbReference type="ARBA" id="ARBA00006192"/>
    </source>
</evidence>
<keyword evidence="2" id="KW-0677">Repeat</keyword>
<evidence type="ECO:0000256" key="5">
    <source>
        <dbReference type="PROSITE-ProRule" id="PRU00708"/>
    </source>
</evidence>
<dbReference type="AlphaFoldDB" id="A0A6G1JNI9"/>
<sequence>MSLFRTLDRTSAVSHTNYTRPFLTFLYPISCCKPSTRIFTKSAINRPPKILSADSKRMDGFFIQALARAGSCPEHAKQIYTLRNVNSNATSYHKTRRKAALQYQERREFKSTKAERRGPLKRAKQFAKKELQALVEYYGIELAAESQEDIADEGSLVWNVGDDHEPWPSNDTQVISATKIIEELLQNEESPHEAIHEAYKLLPFPGVVYLSSKTIHAMLHHFSVLERPTAVAMHRFLAILDDMKKAHIHTSRSEWSTAIHLVGRFYGKVSSEEVQSALRVWRDMERRAGVKGDVVTFNILFDVAVKAGKYTLAETFLKEMKARKLKLHRHFRVSLIYYYGVQGDGNAVRKIYHEMVEIGDIIDTVVMNAVIAALIRAGEPSAAEHVFERMKRLHAAKGVRFSAPKGFNTLTWRGRRALGIHLTHEAPRLTKLGELDKRKELQETAPIAPNSRTYSLLIRHHARVVGNIDRVNDLLREMGYNGVALEGSIFVVIFHGFNTFGGVRYSSWTPDKLEQTWSEYLKAVEKGLDRTWFSTMAVVSALKAFKKCMDSERTLRAWDEVRRVWEPSMAEEEAVLRILGKLVPQRGFFDVKV</sequence>
<dbReference type="EMBL" id="MU005569">
    <property type="protein sequence ID" value="KAF2692132.1"/>
    <property type="molecule type" value="Genomic_DNA"/>
</dbReference>
<dbReference type="Pfam" id="PF13812">
    <property type="entry name" value="PPR_3"/>
    <property type="match status" value="1"/>
</dbReference>
<dbReference type="NCBIfam" id="TIGR00756">
    <property type="entry name" value="PPR"/>
    <property type="match status" value="2"/>
</dbReference>
<dbReference type="PROSITE" id="PS51375">
    <property type="entry name" value="PPR"/>
    <property type="match status" value="3"/>
</dbReference>
<dbReference type="PANTHER" id="PTHR47447:SF23">
    <property type="entry name" value="PENTACOTRIPEPTIDE-REPEAT REGION OF PRORP DOMAIN-CONTAINING PROTEIN"/>
    <property type="match status" value="1"/>
</dbReference>
<feature type="repeat" description="PPR" evidence="5">
    <location>
        <begin position="363"/>
        <end position="397"/>
    </location>
</feature>
<reference evidence="6" key="1">
    <citation type="journal article" date="2020" name="Stud. Mycol.">
        <title>101 Dothideomycetes genomes: a test case for predicting lifestyles and emergence of pathogens.</title>
        <authorList>
            <person name="Haridas S."/>
            <person name="Albert R."/>
            <person name="Binder M."/>
            <person name="Bloem J."/>
            <person name="Labutti K."/>
            <person name="Salamov A."/>
            <person name="Andreopoulos B."/>
            <person name="Baker S."/>
            <person name="Barry K."/>
            <person name="Bills G."/>
            <person name="Bluhm B."/>
            <person name="Cannon C."/>
            <person name="Castanera R."/>
            <person name="Culley D."/>
            <person name="Daum C."/>
            <person name="Ezra D."/>
            <person name="Gonzalez J."/>
            <person name="Henrissat B."/>
            <person name="Kuo A."/>
            <person name="Liang C."/>
            <person name="Lipzen A."/>
            <person name="Lutzoni F."/>
            <person name="Magnuson J."/>
            <person name="Mondo S."/>
            <person name="Nolan M."/>
            <person name="Ohm R."/>
            <person name="Pangilinan J."/>
            <person name="Park H.-J."/>
            <person name="Ramirez L."/>
            <person name="Alfaro M."/>
            <person name="Sun H."/>
            <person name="Tritt A."/>
            <person name="Yoshinaga Y."/>
            <person name="Zwiers L.-H."/>
            <person name="Turgeon B."/>
            <person name="Goodwin S."/>
            <person name="Spatafora J."/>
            <person name="Crous P."/>
            <person name="Grigoriev I."/>
        </authorList>
    </citation>
    <scope>NUCLEOTIDE SEQUENCE</scope>
    <source>
        <strain evidence="6">CBS 122367</strain>
    </source>
</reference>
<evidence type="ECO:0000313" key="6">
    <source>
        <dbReference type="EMBL" id="KAF2692132.1"/>
    </source>
</evidence>
<dbReference type="PANTHER" id="PTHR47447">
    <property type="entry name" value="OS03G0856100 PROTEIN"/>
    <property type="match status" value="1"/>
</dbReference>
<feature type="repeat" description="PPR" evidence="5">
    <location>
        <begin position="450"/>
        <end position="485"/>
    </location>
</feature>
<gene>
    <name evidence="6" type="ORF">K458DRAFT_381958</name>
</gene>
<dbReference type="OrthoDB" id="1908178at2759"/>
<dbReference type="InterPro" id="IPR002885">
    <property type="entry name" value="PPR_rpt"/>
</dbReference>
<organism evidence="6 7">
    <name type="scientific">Lentithecium fluviatile CBS 122367</name>
    <dbReference type="NCBI Taxonomy" id="1168545"/>
    <lineage>
        <taxon>Eukaryota</taxon>
        <taxon>Fungi</taxon>
        <taxon>Dikarya</taxon>
        <taxon>Ascomycota</taxon>
        <taxon>Pezizomycotina</taxon>
        <taxon>Dothideomycetes</taxon>
        <taxon>Pleosporomycetidae</taxon>
        <taxon>Pleosporales</taxon>
        <taxon>Massarineae</taxon>
        <taxon>Lentitheciaceae</taxon>
        <taxon>Lentithecium</taxon>
    </lineage>
</organism>
<accession>A0A6G1JNI9</accession>
<proteinExistence type="inferred from homology"/>
<dbReference type="InterPro" id="IPR011990">
    <property type="entry name" value="TPR-like_helical_dom_sf"/>
</dbReference>
<evidence type="ECO:0000256" key="3">
    <source>
        <dbReference type="ARBA" id="ARBA00044493"/>
    </source>
</evidence>
<feature type="repeat" description="PPR" evidence="5">
    <location>
        <begin position="293"/>
        <end position="327"/>
    </location>
</feature>
<evidence type="ECO:0008006" key="8">
    <source>
        <dbReference type="Google" id="ProtNLM"/>
    </source>
</evidence>